<evidence type="ECO:0000313" key="2">
    <source>
        <dbReference type="Proteomes" id="UP000282957"/>
    </source>
</evidence>
<name>A0A437MEW9_9PROT</name>
<dbReference type="AlphaFoldDB" id="A0A437MEW9"/>
<sequence>MTDRPIIFSAPMVRALLDGRKAQTRRVLKPQPPEWATFCEQPEMMNALHQWVPSGLWRWSEPEQTPRRPLRAWPVDADGEHFWARLRYAPGDRLWVREAWWTDCAFDGTAPRDLQRFAGDLQRDLPIWFAEDDKSRAWGTARPSIFMPRWASRLTLHIEEVRVQRLQEISEEDACAEGGLQLRSGRWVTAQGEQHFGLARHSARSWFSRLWGDLHGPEAWAANPWVAALTFRVEHANIDAAKAAEVAA</sequence>
<reference evidence="1 2" key="1">
    <citation type="submission" date="2019-01" db="EMBL/GenBank/DDBJ databases">
        <authorList>
            <person name="Chen W.-M."/>
        </authorList>
    </citation>
    <scope>NUCLEOTIDE SEQUENCE [LARGE SCALE GENOMIC DNA]</scope>
    <source>
        <strain evidence="1 2">CCP-6</strain>
    </source>
</reference>
<dbReference type="RefSeq" id="WP_127788131.1">
    <property type="nucleotide sequence ID" value="NZ_SACL01000004.1"/>
</dbReference>
<proteinExistence type="predicted"/>
<gene>
    <name evidence="1" type="ORF">EOD42_13860</name>
</gene>
<accession>A0A437MEW9</accession>
<comment type="caution">
    <text evidence="1">The sequence shown here is derived from an EMBL/GenBank/DDBJ whole genome shotgun (WGS) entry which is preliminary data.</text>
</comment>
<protein>
    <submittedName>
        <fullName evidence="1">Uncharacterized protein</fullName>
    </submittedName>
</protein>
<evidence type="ECO:0000313" key="1">
    <source>
        <dbReference type="EMBL" id="RVT96198.1"/>
    </source>
</evidence>
<dbReference type="OrthoDB" id="72471at2"/>
<dbReference type="Proteomes" id="UP000282957">
    <property type="component" value="Unassembled WGS sequence"/>
</dbReference>
<dbReference type="EMBL" id="SACL01000004">
    <property type="protein sequence ID" value="RVT96198.1"/>
    <property type="molecule type" value="Genomic_DNA"/>
</dbReference>
<organism evidence="1 2">
    <name type="scientific">Rhodovarius crocodyli</name>
    <dbReference type="NCBI Taxonomy" id="1979269"/>
    <lineage>
        <taxon>Bacteria</taxon>
        <taxon>Pseudomonadati</taxon>
        <taxon>Pseudomonadota</taxon>
        <taxon>Alphaproteobacteria</taxon>
        <taxon>Acetobacterales</taxon>
        <taxon>Roseomonadaceae</taxon>
        <taxon>Rhodovarius</taxon>
    </lineage>
</organism>
<keyword evidence="2" id="KW-1185">Reference proteome</keyword>